<dbReference type="PANTHER" id="PTHR43649:SF34">
    <property type="entry name" value="ABC TRANSPORTER PERIPLASMIC-BINDING PROTEIN YCJN-RELATED"/>
    <property type="match status" value="1"/>
</dbReference>
<dbReference type="InterPro" id="IPR050490">
    <property type="entry name" value="Bact_solute-bd_prot1"/>
</dbReference>
<reference evidence="4 5" key="1">
    <citation type="journal article" date="2019" name="Nat. Microbiol.">
        <title>Mediterranean grassland soil C-N compound turnover is dependent on rainfall and depth, and is mediated by genomically divergent microorganisms.</title>
        <authorList>
            <person name="Diamond S."/>
            <person name="Andeer P.F."/>
            <person name="Li Z."/>
            <person name="Crits-Christoph A."/>
            <person name="Burstein D."/>
            <person name="Anantharaman K."/>
            <person name="Lane K.R."/>
            <person name="Thomas B.C."/>
            <person name="Pan C."/>
            <person name="Northen T.R."/>
            <person name="Banfield J.F."/>
        </authorList>
    </citation>
    <scope>NUCLEOTIDE SEQUENCE [LARGE SCALE GENOMIC DNA]</scope>
    <source>
        <strain evidence="4">NP_3</strain>
    </source>
</reference>
<evidence type="ECO:0000256" key="3">
    <source>
        <dbReference type="ARBA" id="ARBA00022729"/>
    </source>
</evidence>
<comment type="similarity">
    <text evidence="1">Belongs to the bacterial solute-binding protein 1 family.</text>
</comment>
<dbReference type="AlphaFoldDB" id="A0A537K202"/>
<comment type="caution">
    <text evidence="4">The sequence shown here is derived from an EMBL/GenBank/DDBJ whole genome shotgun (WGS) entry which is preliminary data.</text>
</comment>
<dbReference type="Gene3D" id="3.40.190.10">
    <property type="entry name" value="Periplasmic binding protein-like II"/>
    <property type="match status" value="2"/>
</dbReference>
<dbReference type="EMBL" id="VBAK01000118">
    <property type="protein sequence ID" value="TMI89789.1"/>
    <property type="molecule type" value="Genomic_DNA"/>
</dbReference>
<evidence type="ECO:0000313" key="5">
    <source>
        <dbReference type="Proteomes" id="UP000318509"/>
    </source>
</evidence>
<proteinExistence type="inferred from homology"/>
<organism evidence="4 5">
    <name type="scientific">Candidatus Segetimicrobium genomatis</name>
    <dbReference type="NCBI Taxonomy" id="2569760"/>
    <lineage>
        <taxon>Bacteria</taxon>
        <taxon>Bacillati</taxon>
        <taxon>Candidatus Sysuimicrobiota</taxon>
        <taxon>Candidatus Sysuimicrobiia</taxon>
        <taxon>Candidatus Sysuimicrobiales</taxon>
        <taxon>Candidatus Segetimicrobiaceae</taxon>
        <taxon>Candidatus Segetimicrobium</taxon>
    </lineage>
</organism>
<evidence type="ECO:0000313" key="4">
    <source>
        <dbReference type="EMBL" id="TMI89789.1"/>
    </source>
</evidence>
<protein>
    <submittedName>
        <fullName evidence="4">Extracellular solute-binding protein</fullName>
    </submittedName>
</protein>
<accession>A0A537K202</accession>
<dbReference type="InterPro" id="IPR006059">
    <property type="entry name" value="SBP"/>
</dbReference>
<keyword evidence="3" id="KW-0732">Signal</keyword>
<sequence>MSGGSGWDEREFHTGLSEDVDAWLRGETSRRTFLTKLAQLIGGAAVAGPAAAMGSADRASAAGPAKVELAPPDTPLGKAQAAAVAASTQGPTDGSAYRAVQAAKKLKGATLNVTYESGLQALEPKNYSGPQWQALTGIPQNVIELPHPDQYSKPIAEHIANSGAYDILDIEPAWIPSLANGGVIQPIDEFVARYMNPADLDDYHPLYKFLPTYKGKRWGVFDDGDELCLYYRKDVIGDPKLQQAYKAKYGQALRVPQSWDEYSQVAQFITDQLAPNVYGTANFRKAGSPGNQFAFVQEFRANGGVFFDPQTMKAQLHSPAGLKTFEQMMAQNKASVPGNNDLDAVAQWVAWLQGKVAMIYSWPPTGRMSENYSQRSKSINFVPKSEIAGKVGYAPMPGGHGEMASGYVKSLAAGSKNAEAAYLFMQWVTSPPVSLARVMLPYTLRDPYRLSHFKSPLYRSLWPAAVEYLVTLNNSSNEAVLDMIMPGWQDYALSIDRMCTAVWAGQDPKAALQRAAGEWDAVTQKLGVEKQRDAYQQFMKLPGAYPDHTIATMGLGVKLT</sequence>
<evidence type="ECO:0000256" key="2">
    <source>
        <dbReference type="ARBA" id="ARBA00022448"/>
    </source>
</evidence>
<dbReference type="SUPFAM" id="SSF53850">
    <property type="entry name" value="Periplasmic binding protein-like II"/>
    <property type="match status" value="1"/>
</dbReference>
<gene>
    <name evidence="4" type="ORF">E6H00_08535</name>
</gene>
<dbReference type="InterPro" id="IPR006311">
    <property type="entry name" value="TAT_signal"/>
</dbReference>
<dbReference type="PANTHER" id="PTHR43649">
    <property type="entry name" value="ARABINOSE-BINDING PROTEIN-RELATED"/>
    <property type="match status" value="1"/>
</dbReference>
<dbReference type="PROSITE" id="PS51318">
    <property type="entry name" value="TAT"/>
    <property type="match status" value="1"/>
</dbReference>
<dbReference type="Pfam" id="PF01547">
    <property type="entry name" value="SBP_bac_1"/>
    <property type="match status" value="1"/>
</dbReference>
<evidence type="ECO:0000256" key="1">
    <source>
        <dbReference type="ARBA" id="ARBA00008520"/>
    </source>
</evidence>
<name>A0A537K202_9BACT</name>
<keyword evidence="2" id="KW-0813">Transport</keyword>
<dbReference type="Proteomes" id="UP000318509">
    <property type="component" value="Unassembled WGS sequence"/>
</dbReference>